<name>A0A0E9T1X2_ANGAN</name>
<reference evidence="1" key="2">
    <citation type="journal article" date="2015" name="Fish Shellfish Immunol.">
        <title>Early steps in the European eel (Anguilla anguilla)-Vibrio vulnificus interaction in the gills: Role of the RtxA13 toxin.</title>
        <authorList>
            <person name="Callol A."/>
            <person name="Pajuelo D."/>
            <person name="Ebbesson L."/>
            <person name="Teles M."/>
            <person name="MacKenzie S."/>
            <person name="Amaro C."/>
        </authorList>
    </citation>
    <scope>NUCLEOTIDE SEQUENCE</scope>
</reference>
<organism evidence="1">
    <name type="scientific">Anguilla anguilla</name>
    <name type="common">European freshwater eel</name>
    <name type="synonym">Muraena anguilla</name>
    <dbReference type="NCBI Taxonomy" id="7936"/>
    <lineage>
        <taxon>Eukaryota</taxon>
        <taxon>Metazoa</taxon>
        <taxon>Chordata</taxon>
        <taxon>Craniata</taxon>
        <taxon>Vertebrata</taxon>
        <taxon>Euteleostomi</taxon>
        <taxon>Actinopterygii</taxon>
        <taxon>Neopterygii</taxon>
        <taxon>Teleostei</taxon>
        <taxon>Anguilliformes</taxon>
        <taxon>Anguillidae</taxon>
        <taxon>Anguilla</taxon>
    </lineage>
</organism>
<accession>A0A0E9T1X2</accession>
<proteinExistence type="predicted"/>
<reference evidence="1" key="1">
    <citation type="submission" date="2014-11" db="EMBL/GenBank/DDBJ databases">
        <authorList>
            <person name="Amaro Gonzalez C."/>
        </authorList>
    </citation>
    <scope>NUCLEOTIDE SEQUENCE</scope>
</reference>
<protein>
    <submittedName>
        <fullName evidence="1">Uncharacterized protein</fullName>
    </submittedName>
</protein>
<dbReference type="AlphaFoldDB" id="A0A0E9T1X2"/>
<sequence length="40" mass="4453">MSSTSVPTAVGDSLFTQFSCRKLDFYRCCDILRTVSPCCN</sequence>
<evidence type="ECO:0000313" key="1">
    <source>
        <dbReference type="EMBL" id="JAH47611.1"/>
    </source>
</evidence>
<dbReference type="EMBL" id="GBXM01060966">
    <property type="protein sequence ID" value="JAH47611.1"/>
    <property type="molecule type" value="Transcribed_RNA"/>
</dbReference>